<dbReference type="InterPro" id="IPR017871">
    <property type="entry name" value="ABC_transporter-like_CS"/>
</dbReference>
<dbReference type="GO" id="GO:0016887">
    <property type="term" value="F:ATP hydrolysis activity"/>
    <property type="evidence" value="ECO:0007669"/>
    <property type="project" value="InterPro"/>
</dbReference>
<dbReference type="Proteomes" id="UP000070188">
    <property type="component" value="Unassembled WGS sequence"/>
</dbReference>
<organism evidence="8 9">
    <name type="scientific">Carbonactinospora thermoautotrophica</name>
    <dbReference type="NCBI Taxonomy" id="1469144"/>
    <lineage>
        <taxon>Bacteria</taxon>
        <taxon>Bacillati</taxon>
        <taxon>Actinomycetota</taxon>
        <taxon>Actinomycetes</taxon>
        <taxon>Kitasatosporales</taxon>
        <taxon>Carbonactinosporaceae</taxon>
        <taxon>Carbonactinospora</taxon>
    </lineage>
</organism>
<dbReference type="PANTHER" id="PTHR42711">
    <property type="entry name" value="ABC TRANSPORTER ATP-BINDING PROTEIN"/>
    <property type="match status" value="1"/>
</dbReference>
<evidence type="ECO:0000313" key="9">
    <source>
        <dbReference type="Proteomes" id="UP000070188"/>
    </source>
</evidence>
<dbReference type="GO" id="GO:0005886">
    <property type="term" value="C:plasma membrane"/>
    <property type="evidence" value="ECO:0007669"/>
    <property type="project" value="UniProtKB-SubCell"/>
</dbReference>
<dbReference type="Gene3D" id="3.40.50.300">
    <property type="entry name" value="P-loop containing nucleotide triphosphate hydrolases"/>
    <property type="match status" value="1"/>
</dbReference>
<sequence length="286" mass="31322">MAQGEFFGLLGPNGAGKSTTIGMLTTRVIPAGGQAFVYGIDVRAHPVEVKRHIGVVSQHNTLDRRLDVAENLEFRGRYFGMSAREARRRAGELLDLFNLGERRKAMVYELSGGQAQRLLIARALAHRPPLLFLDEPTAGIDPQTRLNLWETLRRLHAEGQTILLTTHYLEEAETLCERVAIIDHGQVLACDTVPALKKSVDADTVFTLTYADDSAPVAELAWRLPGVRRVESDGPQLRVFASGADGLLGELIAAGAQVGRTPRDAATLSPSLETVFLTLTGREYRE</sequence>
<dbReference type="SMART" id="SM00382">
    <property type="entry name" value="AAA"/>
    <property type="match status" value="1"/>
</dbReference>
<dbReference type="EMBL" id="LAXD01000001">
    <property type="protein sequence ID" value="KWW99362.1"/>
    <property type="molecule type" value="Genomic_DNA"/>
</dbReference>
<keyword evidence="4" id="KW-0547">Nucleotide-binding</keyword>
<evidence type="ECO:0000256" key="1">
    <source>
        <dbReference type="ARBA" id="ARBA00004202"/>
    </source>
</evidence>
<dbReference type="PATRIC" id="fig|1469144.10.peg.1114"/>
<protein>
    <submittedName>
        <fullName evidence="8">ABC transporter related protein</fullName>
    </submittedName>
</protein>
<dbReference type="PANTHER" id="PTHR42711:SF5">
    <property type="entry name" value="ABC TRANSPORTER ATP-BINDING PROTEIN NATA"/>
    <property type="match status" value="1"/>
</dbReference>
<dbReference type="AlphaFoldDB" id="A0A132MND7"/>
<dbReference type="Pfam" id="PF00005">
    <property type="entry name" value="ABC_tran"/>
    <property type="match status" value="1"/>
</dbReference>
<dbReference type="InterPro" id="IPR003593">
    <property type="entry name" value="AAA+_ATPase"/>
</dbReference>
<dbReference type="InterPro" id="IPR003439">
    <property type="entry name" value="ABC_transporter-like_ATP-bd"/>
</dbReference>
<name>A0A132MND7_9ACTN</name>
<evidence type="ECO:0000256" key="5">
    <source>
        <dbReference type="ARBA" id="ARBA00022840"/>
    </source>
</evidence>
<evidence type="ECO:0000259" key="7">
    <source>
        <dbReference type="PROSITE" id="PS50893"/>
    </source>
</evidence>
<evidence type="ECO:0000256" key="4">
    <source>
        <dbReference type="ARBA" id="ARBA00022741"/>
    </source>
</evidence>
<dbReference type="PROSITE" id="PS50893">
    <property type="entry name" value="ABC_TRANSPORTER_2"/>
    <property type="match status" value="1"/>
</dbReference>
<evidence type="ECO:0000256" key="6">
    <source>
        <dbReference type="ARBA" id="ARBA00023251"/>
    </source>
</evidence>
<dbReference type="InterPro" id="IPR050763">
    <property type="entry name" value="ABC_transporter_ATP-binding"/>
</dbReference>
<evidence type="ECO:0000256" key="2">
    <source>
        <dbReference type="ARBA" id="ARBA00005417"/>
    </source>
</evidence>
<dbReference type="InterPro" id="IPR027417">
    <property type="entry name" value="P-loop_NTPase"/>
</dbReference>
<dbReference type="GO" id="GO:0005524">
    <property type="term" value="F:ATP binding"/>
    <property type="evidence" value="ECO:0007669"/>
    <property type="project" value="UniProtKB-KW"/>
</dbReference>
<proteinExistence type="inferred from homology"/>
<gene>
    <name evidence="8" type="ORF">LI90_997</name>
</gene>
<dbReference type="SUPFAM" id="SSF52540">
    <property type="entry name" value="P-loop containing nucleoside triphosphate hydrolases"/>
    <property type="match status" value="1"/>
</dbReference>
<dbReference type="STRING" id="1469144.LI90_997"/>
<accession>A0A132MND7</accession>
<keyword evidence="6" id="KW-0046">Antibiotic resistance</keyword>
<dbReference type="GO" id="GO:0046677">
    <property type="term" value="P:response to antibiotic"/>
    <property type="evidence" value="ECO:0007669"/>
    <property type="project" value="UniProtKB-KW"/>
</dbReference>
<dbReference type="PROSITE" id="PS00211">
    <property type="entry name" value="ABC_TRANSPORTER_1"/>
    <property type="match status" value="1"/>
</dbReference>
<keyword evidence="9" id="KW-1185">Reference proteome</keyword>
<comment type="subcellular location">
    <subcellularLocation>
        <location evidence="1">Cell membrane</location>
        <topology evidence="1">Peripheral membrane protein</topology>
    </subcellularLocation>
</comment>
<comment type="caution">
    <text evidence="8">The sequence shown here is derived from an EMBL/GenBank/DDBJ whole genome shotgun (WGS) entry which is preliminary data.</text>
</comment>
<evidence type="ECO:0000313" key="8">
    <source>
        <dbReference type="EMBL" id="KWW99362.1"/>
    </source>
</evidence>
<feature type="domain" description="ABC transporter" evidence="7">
    <location>
        <begin position="1"/>
        <end position="209"/>
    </location>
</feature>
<comment type="similarity">
    <text evidence="2">Belongs to the ABC transporter superfamily.</text>
</comment>
<evidence type="ECO:0000256" key="3">
    <source>
        <dbReference type="ARBA" id="ARBA00022448"/>
    </source>
</evidence>
<keyword evidence="3" id="KW-0813">Transport</keyword>
<keyword evidence="5" id="KW-0067">ATP-binding</keyword>
<reference evidence="9" key="1">
    <citation type="submission" date="2015-04" db="EMBL/GenBank/DDBJ databases">
        <title>Physiological reanalysis, assessment of diazotrophy, and genome sequences of multiple isolates of Streptomyces thermoautotrophicus.</title>
        <authorList>
            <person name="MacKellar D.C."/>
            <person name="Lieber L."/>
            <person name="Norman J."/>
            <person name="Bolger A."/>
            <person name="Tobin C."/>
            <person name="Murray J.W."/>
            <person name="Chang R."/>
            <person name="Ford T."/>
            <person name="Nguyen P.Q."/>
            <person name="Woodward J."/>
            <person name="Permingeat H."/>
            <person name="Joshi N.S."/>
            <person name="Silver P.A."/>
            <person name="Usadel B."/>
            <person name="Rutherford A.W."/>
            <person name="Friesen M."/>
            <person name="Prell J."/>
        </authorList>
    </citation>
    <scope>NUCLEOTIDE SEQUENCE [LARGE SCALE GENOMIC DNA]</scope>
    <source>
        <strain evidence="9">H1</strain>
    </source>
</reference>